<dbReference type="EMBL" id="FQXS01000001">
    <property type="protein sequence ID" value="SHH37922.1"/>
    <property type="molecule type" value="Genomic_DNA"/>
</dbReference>
<dbReference type="Gene3D" id="1.10.3730.20">
    <property type="match status" value="1"/>
</dbReference>
<sequence length="325" mass="34701">MKQFDDEGRGYLAALCSALALALTGICIRYLYTKYQIDPLILAFWRNALLVAALFFILELSYPKLVEISSKDLCRVLGFGLVLALFNYLWTLSVTINGAAIATFLVYSSVPLTTVLGWLILGEKPPAGMFPAICCSVLGCLLISGAWSAADVSLSPGGIIAGIGSGGCFAIYSLIGRFSRQRGMNAWTFMLYCFGSAAFFLLISEVALLGASGAPFRPMAAFFSLGGALSGWSLLFFLAVGPTLLGYGLYTLSLGYLPSGIVNLISTLEPPFAAVLAYLLLGELLSLLQVLGAALIIGAVLILRLIRPAPTLRLRLKHRVVHHSG</sequence>
<evidence type="ECO:0000313" key="3">
    <source>
        <dbReference type="EMBL" id="SHH37922.1"/>
    </source>
</evidence>
<dbReference type="STRING" id="1121409.SAMN02745124_00354"/>
<feature type="transmembrane region" description="Helical" evidence="1">
    <location>
        <begin position="96"/>
        <end position="121"/>
    </location>
</feature>
<dbReference type="RefSeq" id="WP_073373092.1">
    <property type="nucleotide sequence ID" value="NZ_FQXS01000001.1"/>
</dbReference>
<dbReference type="InterPro" id="IPR000620">
    <property type="entry name" value="EamA_dom"/>
</dbReference>
<feature type="domain" description="EamA" evidence="2">
    <location>
        <begin position="158"/>
        <end position="303"/>
    </location>
</feature>
<feature type="transmembrane region" description="Helical" evidence="1">
    <location>
        <begin position="128"/>
        <end position="150"/>
    </location>
</feature>
<dbReference type="InterPro" id="IPR037185">
    <property type="entry name" value="EmrE-like"/>
</dbReference>
<feature type="transmembrane region" description="Helical" evidence="1">
    <location>
        <begin position="156"/>
        <end position="175"/>
    </location>
</feature>
<protein>
    <submittedName>
        <fullName evidence="3">Threonine/homoserine efflux transporter RhtA</fullName>
    </submittedName>
</protein>
<keyword evidence="1" id="KW-0812">Transmembrane</keyword>
<dbReference type="OrthoDB" id="5470190at2"/>
<feature type="transmembrane region" description="Helical" evidence="1">
    <location>
        <begin position="187"/>
        <end position="209"/>
    </location>
</feature>
<feature type="transmembrane region" description="Helical" evidence="1">
    <location>
        <begin position="287"/>
        <end position="306"/>
    </location>
</feature>
<reference evidence="3 4" key="1">
    <citation type="submission" date="2016-11" db="EMBL/GenBank/DDBJ databases">
        <authorList>
            <person name="Jaros S."/>
            <person name="Januszkiewicz K."/>
            <person name="Wedrychowicz H."/>
        </authorList>
    </citation>
    <scope>NUCLEOTIDE SEQUENCE [LARGE SCALE GENOMIC DNA]</scope>
    <source>
        <strain evidence="3 4">DSM 9705</strain>
    </source>
</reference>
<evidence type="ECO:0000259" key="2">
    <source>
        <dbReference type="Pfam" id="PF00892"/>
    </source>
</evidence>
<keyword evidence="4" id="KW-1185">Reference proteome</keyword>
<feature type="transmembrane region" description="Helical" evidence="1">
    <location>
        <begin position="12"/>
        <end position="32"/>
    </location>
</feature>
<feature type="transmembrane region" description="Helical" evidence="1">
    <location>
        <begin position="261"/>
        <end position="281"/>
    </location>
</feature>
<feature type="transmembrane region" description="Helical" evidence="1">
    <location>
        <begin position="73"/>
        <end position="90"/>
    </location>
</feature>
<dbReference type="Proteomes" id="UP000184139">
    <property type="component" value="Unassembled WGS sequence"/>
</dbReference>
<dbReference type="SUPFAM" id="SSF103481">
    <property type="entry name" value="Multidrug resistance efflux transporter EmrE"/>
    <property type="match status" value="2"/>
</dbReference>
<dbReference type="AlphaFoldDB" id="A0A1M5SH45"/>
<feature type="transmembrane region" description="Helical" evidence="1">
    <location>
        <begin position="44"/>
        <end position="61"/>
    </location>
</feature>
<dbReference type="Pfam" id="PF00892">
    <property type="entry name" value="EamA"/>
    <property type="match status" value="2"/>
</dbReference>
<organism evidence="3 4">
    <name type="scientific">Desulfofustis glycolicus DSM 9705</name>
    <dbReference type="NCBI Taxonomy" id="1121409"/>
    <lineage>
        <taxon>Bacteria</taxon>
        <taxon>Pseudomonadati</taxon>
        <taxon>Thermodesulfobacteriota</taxon>
        <taxon>Desulfobulbia</taxon>
        <taxon>Desulfobulbales</taxon>
        <taxon>Desulfocapsaceae</taxon>
        <taxon>Desulfofustis</taxon>
    </lineage>
</organism>
<accession>A0A1M5SH45</accession>
<evidence type="ECO:0000313" key="4">
    <source>
        <dbReference type="Proteomes" id="UP000184139"/>
    </source>
</evidence>
<evidence type="ECO:0000256" key="1">
    <source>
        <dbReference type="SAM" id="Phobius"/>
    </source>
</evidence>
<name>A0A1M5SH45_9BACT</name>
<proteinExistence type="predicted"/>
<keyword evidence="1" id="KW-1133">Transmembrane helix</keyword>
<dbReference type="PANTHER" id="PTHR22911">
    <property type="entry name" value="ACYL-MALONYL CONDENSING ENZYME-RELATED"/>
    <property type="match status" value="1"/>
</dbReference>
<gene>
    <name evidence="3" type="ORF">SAMN02745124_00354</name>
</gene>
<keyword evidence="1" id="KW-0472">Membrane</keyword>
<feature type="domain" description="EamA" evidence="2">
    <location>
        <begin position="9"/>
        <end position="144"/>
    </location>
</feature>
<feature type="transmembrane region" description="Helical" evidence="1">
    <location>
        <begin position="229"/>
        <end position="249"/>
    </location>
</feature>
<dbReference type="GO" id="GO:0016020">
    <property type="term" value="C:membrane"/>
    <property type="evidence" value="ECO:0007669"/>
    <property type="project" value="InterPro"/>
</dbReference>